<evidence type="ECO:0000259" key="3">
    <source>
        <dbReference type="PROSITE" id="PS51168"/>
    </source>
</evidence>
<dbReference type="GO" id="GO:0009697">
    <property type="term" value="P:salicylic acid biosynthetic process"/>
    <property type="evidence" value="ECO:0007669"/>
    <property type="project" value="TreeGrafter"/>
</dbReference>
<sequence>MSNSANPIEACSSIEQVRSNIDRIDQHIVGLLAERGAYVKQAAAFKASTADVRAPQRVEQVVGKAVALARALGANPAVTEQVYRAMISGFIDAELAEHAVLQDAAGGVGASPKPMPFRGTT</sequence>
<evidence type="ECO:0000256" key="1">
    <source>
        <dbReference type="ARBA" id="ARBA00012404"/>
    </source>
</evidence>
<protein>
    <recommendedName>
        <fullName evidence="1">chorismate mutase</fullName>
        <ecNumber evidence="1">5.4.99.5</ecNumber>
    </recommendedName>
</protein>
<dbReference type="Proteomes" id="UP000462066">
    <property type="component" value="Unassembled WGS sequence"/>
</dbReference>
<dbReference type="PANTHER" id="PTHR38041">
    <property type="entry name" value="CHORISMATE MUTASE"/>
    <property type="match status" value="1"/>
</dbReference>
<dbReference type="Gene3D" id="1.20.59.10">
    <property type="entry name" value="Chorismate mutase"/>
    <property type="match status" value="1"/>
</dbReference>
<dbReference type="RefSeq" id="WP_162310348.1">
    <property type="nucleotide sequence ID" value="NZ_JACHGU010000005.1"/>
</dbReference>
<dbReference type="SMART" id="SM00830">
    <property type="entry name" value="CM_2"/>
    <property type="match status" value="1"/>
</dbReference>
<reference evidence="4 5" key="1">
    <citation type="submission" date="2017-10" db="EMBL/GenBank/DDBJ databases">
        <title>Whole genome sequencing of Pseudoxanthomonas broegbernensis DSM 12573(T).</title>
        <authorList>
            <person name="Kumar S."/>
            <person name="Bansal K."/>
            <person name="Kaur A."/>
            <person name="Patil P."/>
            <person name="Sharma S."/>
            <person name="Patil P.B."/>
        </authorList>
    </citation>
    <scope>NUCLEOTIDE SEQUENCE [LARGE SCALE GENOMIC DNA]</scope>
    <source>
        <strain evidence="4 5">DSM 12573</strain>
    </source>
</reference>
<dbReference type="InterPro" id="IPR036263">
    <property type="entry name" value="Chorismate_II_sf"/>
</dbReference>
<feature type="domain" description="Chorismate mutase" evidence="3">
    <location>
        <begin position="8"/>
        <end position="98"/>
    </location>
</feature>
<evidence type="ECO:0000313" key="5">
    <source>
        <dbReference type="Proteomes" id="UP000462066"/>
    </source>
</evidence>
<dbReference type="EMBL" id="MWIP01000003">
    <property type="protein sequence ID" value="KAF1687330.1"/>
    <property type="molecule type" value="Genomic_DNA"/>
</dbReference>
<evidence type="ECO:0000313" key="4">
    <source>
        <dbReference type="EMBL" id="KAF1687330.1"/>
    </source>
</evidence>
<dbReference type="GO" id="GO:0046417">
    <property type="term" value="P:chorismate metabolic process"/>
    <property type="evidence" value="ECO:0007669"/>
    <property type="project" value="InterPro"/>
</dbReference>
<dbReference type="AlphaFoldDB" id="A0A7V8GNW2"/>
<dbReference type="GO" id="GO:0004106">
    <property type="term" value="F:chorismate mutase activity"/>
    <property type="evidence" value="ECO:0007669"/>
    <property type="project" value="UniProtKB-EC"/>
</dbReference>
<dbReference type="SUPFAM" id="SSF48600">
    <property type="entry name" value="Chorismate mutase II"/>
    <property type="match status" value="1"/>
</dbReference>
<name>A0A7V8GNW2_9GAMM</name>
<dbReference type="Pfam" id="PF01817">
    <property type="entry name" value="CM_2"/>
    <property type="match status" value="1"/>
</dbReference>
<comment type="caution">
    <text evidence="4">The sequence shown here is derived from an EMBL/GenBank/DDBJ whole genome shotgun (WGS) entry which is preliminary data.</text>
</comment>
<gene>
    <name evidence="4" type="ORF">B1992_04965</name>
</gene>
<dbReference type="InterPro" id="IPR051331">
    <property type="entry name" value="Chorismate_mutase-related"/>
</dbReference>
<dbReference type="PROSITE" id="PS51168">
    <property type="entry name" value="CHORISMATE_MUT_2"/>
    <property type="match status" value="1"/>
</dbReference>
<accession>A0A7V8GNW2</accession>
<dbReference type="InterPro" id="IPR036979">
    <property type="entry name" value="CM_dom_sf"/>
</dbReference>
<keyword evidence="5" id="KW-1185">Reference proteome</keyword>
<proteinExistence type="predicted"/>
<organism evidence="4 5">
    <name type="scientific">Pseudoxanthomonas broegbernensis</name>
    <dbReference type="NCBI Taxonomy" id="83619"/>
    <lineage>
        <taxon>Bacteria</taxon>
        <taxon>Pseudomonadati</taxon>
        <taxon>Pseudomonadota</taxon>
        <taxon>Gammaproteobacteria</taxon>
        <taxon>Lysobacterales</taxon>
        <taxon>Lysobacteraceae</taxon>
        <taxon>Pseudoxanthomonas</taxon>
    </lineage>
</organism>
<keyword evidence="2" id="KW-0413">Isomerase</keyword>
<dbReference type="PANTHER" id="PTHR38041:SF1">
    <property type="entry name" value="CHORISMATE MUTASE"/>
    <property type="match status" value="1"/>
</dbReference>
<dbReference type="InterPro" id="IPR002701">
    <property type="entry name" value="CM_II_prokaryot"/>
</dbReference>
<evidence type="ECO:0000256" key="2">
    <source>
        <dbReference type="ARBA" id="ARBA00023235"/>
    </source>
</evidence>
<dbReference type="EC" id="5.4.99.5" evidence="1"/>